<dbReference type="AlphaFoldDB" id="A0A832T2N3"/>
<reference evidence="2" key="1">
    <citation type="journal article" date="2020" name="bioRxiv">
        <title>A rank-normalized archaeal taxonomy based on genome phylogeny resolves widespread incomplete and uneven classifications.</title>
        <authorList>
            <person name="Rinke C."/>
            <person name="Chuvochina M."/>
            <person name="Mussig A.J."/>
            <person name="Chaumeil P.-A."/>
            <person name="Waite D.W."/>
            <person name="Whitman W.B."/>
            <person name="Parks D.H."/>
            <person name="Hugenholtz P."/>
        </authorList>
    </citation>
    <scope>NUCLEOTIDE SEQUENCE</scope>
    <source>
        <strain evidence="2">UBA8834</strain>
    </source>
</reference>
<dbReference type="EMBL" id="DUJN01000006">
    <property type="protein sequence ID" value="HII61435.1"/>
    <property type="molecule type" value="Genomic_DNA"/>
</dbReference>
<dbReference type="InterPro" id="IPR013196">
    <property type="entry name" value="HTH_11"/>
</dbReference>
<proteinExistence type="predicted"/>
<name>A0A832T2N3_PYRHR</name>
<comment type="caution">
    <text evidence="2">The sequence shown here is derived from an EMBL/GenBank/DDBJ whole genome shotgun (WGS) entry which is preliminary data.</text>
</comment>
<dbReference type="Pfam" id="PF08279">
    <property type="entry name" value="HTH_11"/>
    <property type="match status" value="1"/>
</dbReference>
<dbReference type="Proteomes" id="UP000617544">
    <property type="component" value="Unassembled WGS sequence"/>
</dbReference>
<evidence type="ECO:0000259" key="1">
    <source>
        <dbReference type="Pfam" id="PF08279"/>
    </source>
</evidence>
<organism evidence="2 3">
    <name type="scientific">Pyrococcus horikoshii</name>
    <dbReference type="NCBI Taxonomy" id="53953"/>
    <lineage>
        <taxon>Archaea</taxon>
        <taxon>Methanobacteriati</taxon>
        <taxon>Methanobacteriota</taxon>
        <taxon>Thermococci</taxon>
        <taxon>Thermococcales</taxon>
        <taxon>Thermococcaceae</taxon>
        <taxon>Pyrococcus</taxon>
    </lineage>
</organism>
<evidence type="ECO:0000313" key="3">
    <source>
        <dbReference type="Proteomes" id="UP000617544"/>
    </source>
</evidence>
<protein>
    <submittedName>
        <fullName evidence="2">HTH domain-containing protein</fullName>
    </submittedName>
</protein>
<sequence length="183" mass="20767">MLILLHSEGASVRDCIRTLIRMSKNRLPQQGKITSSKIKISTGAFLSVNLALIVDLAQPYKPGIAVEYSVSGSKDKALEDLQEKLNSYVTPEIEVFDFQIETYTTPVTRRTYAIGVLVYNKPRKANTKDFMLQNRRKILAKVLELLNYNIKALNISELARMFGVSRDTIYNDIQQIIKNVDKV</sequence>
<dbReference type="OMA" id="MFGVSRD"/>
<dbReference type="Gene3D" id="1.10.10.10">
    <property type="entry name" value="Winged helix-like DNA-binding domain superfamily/Winged helix DNA-binding domain"/>
    <property type="match status" value="1"/>
</dbReference>
<gene>
    <name evidence="2" type="ORF">HA331_06800</name>
</gene>
<evidence type="ECO:0000313" key="2">
    <source>
        <dbReference type="EMBL" id="HII61435.1"/>
    </source>
</evidence>
<dbReference type="RefSeq" id="WP_010884882.1">
    <property type="nucleotide sequence ID" value="NZ_DUJN01000006.1"/>
</dbReference>
<feature type="domain" description="Helix-turn-helix type 11" evidence="1">
    <location>
        <begin position="140"/>
        <end position="177"/>
    </location>
</feature>
<accession>A0A832T2N3</accession>
<dbReference type="GeneID" id="1443117"/>
<dbReference type="InterPro" id="IPR036388">
    <property type="entry name" value="WH-like_DNA-bd_sf"/>
</dbReference>